<dbReference type="AlphaFoldDB" id="A0A6M3M1L6"/>
<feature type="domain" description="AAA+ ATPase" evidence="1">
    <location>
        <begin position="47"/>
        <end position="209"/>
    </location>
</feature>
<evidence type="ECO:0000259" key="1">
    <source>
        <dbReference type="SMART" id="SM00382"/>
    </source>
</evidence>
<name>A0A6M3M1L6_9ZZZZ</name>
<dbReference type="Gene3D" id="3.40.50.300">
    <property type="entry name" value="P-loop containing nucleotide triphosphate hydrolases"/>
    <property type="match status" value="1"/>
</dbReference>
<dbReference type="InterPro" id="IPR027417">
    <property type="entry name" value="P-loop_NTPase"/>
</dbReference>
<evidence type="ECO:0000313" key="2">
    <source>
        <dbReference type="EMBL" id="QJB00994.1"/>
    </source>
</evidence>
<protein>
    <submittedName>
        <fullName evidence="2">Putative ABC transporter ATP-binding protein</fullName>
    </submittedName>
</protein>
<dbReference type="GO" id="GO:0005524">
    <property type="term" value="F:ATP binding"/>
    <property type="evidence" value="ECO:0007669"/>
    <property type="project" value="UniProtKB-KW"/>
</dbReference>
<proteinExistence type="predicted"/>
<dbReference type="EMBL" id="MT143704">
    <property type="protein sequence ID" value="QJB00994.1"/>
    <property type="molecule type" value="Genomic_DNA"/>
</dbReference>
<keyword evidence="2" id="KW-0067">ATP-binding</keyword>
<sequence length="382" mass="43392">MPGVDLVVETKTPVSARVRQVSGMFDAPVQKRLRHHWQFDVPYDDEPWNVGLIVGPSGSGKTSVARKLFGEHVDVELKWSDRKSILDDFAKNLSIKEITNACSAVGFNTIPSWMKPYRVLSNGERFRVSLARRLLECADPVVVDEFTSIVDRQVAKIAAHAVQKFVRRSNRKFVAVSCHYDVIDWLQPDWLLRVDEGTFERRLLQRRPALDCEIARVDHSAWRLFAPYHYMTAELNKAALCWCLFLDGQPAAFSGLLFRPISQGILRQTPIFGLSRTVTLPDFQGIGLYWALNDTLAAAFRYRGFRYRQYPAHPALVWALQRSPVWKQSRGYGQFTARATARPTKHGLAFGGRMNAVFEYCGPPADEKMTQTILGDVGKVQF</sequence>
<keyword evidence="2" id="KW-0547">Nucleotide-binding</keyword>
<gene>
    <name evidence="2" type="ORF">MM171A00153_0013</name>
</gene>
<dbReference type="SMART" id="SM00382">
    <property type="entry name" value="AAA"/>
    <property type="match status" value="1"/>
</dbReference>
<dbReference type="SUPFAM" id="SSF52540">
    <property type="entry name" value="P-loop containing nucleoside triphosphate hydrolases"/>
    <property type="match status" value="1"/>
</dbReference>
<dbReference type="CDD" id="cd00267">
    <property type="entry name" value="ABC_ATPase"/>
    <property type="match status" value="1"/>
</dbReference>
<dbReference type="InterPro" id="IPR003593">
    <property type="entry name" value="AAA+_ATPase"/>
</dbReference>
<dbReference type="SUPFAM" id="SSF55729">
    <property type="entry name" value="Acyl-CoA N-acyltransferases (Nat)"/>
    <property type="match status" value="1"/>
</dbReference>
<accession>A0A6M3M1L6</accession>
<dbReference type="InterPro" id="IPR016181">
    <property type="entry name" value="Acyl_CoA_acyltransferase"/>
</dbReference>
<reference evidence="2" key="1">
    <citation type="submission" date="2020-03" db="EMBL/GenBank/DDBJ databases">
        <title>The deep terrestrial virosphere.</title>
        <authorList>
            <person name="Holmfeldt K."/>
            <person name="Nilsson E."/>
            <person name="Simone D."/>
            <person name="Lopez-Fernandez M."/>
            <person name="Wu X."/>
            <person name="de Brujin I."/>
            <person name="Lundin D."/>
            <person name="Andersson A."/>
            <person name="Bertilsson S."/>
            <person name="Dopson M."/>
        </authorList>
    </citation>
    <scope>NUCLEOTIDE SEQUENCE</scope>
    <source>
        <strain evidence="2">MM171A00153</strain>
    </source>
</reference>
<organism evidence="2">
    <name type="scientific">viral metagenome</name>
    <dbReference type="NCBI Taxonomy" id="1070528"/>
    <lineage>
        <taxon>unclassified sequences</taxon>
        <taxon>metagenomes</taxon>
        <taxon>organismal metagenomes</taxon>
    </lineage>
</organism>